<feature type="binding site" evidence="6">
    <location>
        <begin position="49"/>
        <end position="51"/>
    </location>
    <ligand>
        <name>S-adenosyl-L-methionine</name>
        <dbReference type="ChEBI" id="CHEBI:59789"/>
    </ligand>
</feature>
<gene>
    <name evidence="6 7" type="primary">rsmH</name>
    <name evidence="7" type="ORF">TM074_01200</name>
</gene>
<keyword evidence="5 6" id="KW-0949">S-adenosyl-L-methionine</keyword>
<dbReference type="AlphaFoldDB" id="A0AB39J986"/>
<dbReference type="Pfam" id="PF01795">
    <property type="entry name" value="Methyltransf_5"/>
    <property type="match status" value="1"/>
</dbReference>
<dbReference type="Gene3D" id="1.10.150.170">
    <property type="entry name" value="Putative methyltransferase TM0872, insert domain"/>
    <property type="match status" value="1"/>
</dbReference>
<feature type="binding site" evidence="6">
    <location>
        <position position="120"/>
    </location>
    <ligand>
        <name>S-adenosyl-L-methionine</name>
        <dbReference type="ChEBI" id="CHEBI:59789"/>
    </ligand>
</feature>
<dbReference type="PIRSF" id="PIRSF004486">
    <property type="entry name" value="MraW"/>
    <property type="match status" value="1"/>
</dbReference>
<dbReference type="GO" id="GO:0070475">
    <property type="term" value="P:rRNA base methylation"/>
    <property type="evidence" value="ECO:0007669"/>
    <property type="project" value="UniProtKB-UniRule"/>
</dbReference>
<evidence type="ECO:0000256" key="5">
    <source>
        <dbReference type="ARBA" id="ARBA00022691"/>
    </source>
</evidence>
<evidence type="ECO:0000256" key="2">
    <source>
        <dbReference type="ARBA" id="ARBA00022552"/>
    </source>
</evidence>
<comment type="function">
    <text evidence="6">Specifically methylates the N4 position of cytidine in position 1402 (C1402) of 16S rRNA.</text>
</comment>
<dbReference type="PANTHER" id="PTHR11265:SF0">
    <property type="entry name" value="12S RRNA N4-METHYLCYTIDINE METHYLTRANSFERASE"/>
    <property type="match status" value="1"/>
</dbReference>
<evidence type="ECO:0000256" key="1">
    <source>
        <dbReference type="ARBA" id="ARBA00010396"/>
    </source>
</evidence>
<dbReference type="GO" id="GO:0071424">
    <property type="term" value="F:rRNA (cytosine-N4-)-methyltransferase activity"/>
    <property type="evidence" value="ECO:0007669"/>
    <property type="project" value="UniProtKB-UniRule"/>
</dbReference>
<proteinExistence type="inferred from homology"/>
<keyword evidence="2 6" id="KW-0698">rRNA processing</keyword>
<evidence type="ECO:0000313" key="7">
    <source>
        <dbReference type="EMBL" id="XDN89311.1"/>
    </source>
</evidence>
<feature type="binding site" evidence="6">
    <location>
        <position position="69"/>
    </location>
    <ligand>
        <name>S-adenosyl-L-methionine</name>
        <dbReference type="ChEBI" id="CHEBI:59789"/>
    </ligand>
</feature>
<feature type="binding site" evidence="6">
    <location>
        <position position="93"/>
    </location>
    <ligand>
        <name>S-adenosyl-L-methionine</name>
        <dbReference type="ChEBI" id="CHEBI:59789"/>
    </ligand>
</feature>
<dbReference type="HAMAP" id="MF_01007">
    <property type="entry name" value="16SrRNA_methyltr_H"/>
    <property type="match status" value="1"/>
</dbReference>
<keyword evidence="4 6" id="KW-0808">Transferase</keyword>
<dbReference type="SUPFAM" id="SSF81799">
    <property type="entry name" value="Putative methyltransferase TM0872, insert domain"/>
    <property type="match status" value="1"/>
</dbReference>
<reference evidence="7" key="1">
    <citation type="submission" date="2024-06" db="EMBL/GenBank/DDBJ databases">
        <authorList>
            <person name="Atkinson C."/>
            <person name="McLean J."/>
            <person name="Gallagher L."/>
            <person name="Bor B."/>
            <person name="Mougous J."/>
        </authorList>
    </citation>
    <scope>NUCLEOTIDE SEQUENCE</scope>
    <source>
        <strain evidence="7">TM7-074</strain>
    </source>
</reference>
<protein>
    <recommendedName>
        <fullName evidence="6">Ribosomal RNA small subunit methyltransferase H</fullName>
        <ecNumber evidence="6">2.1.1.199</ecNumber>
    </recommendedName>
    <alternativeName>
        <fullName evidence="6">16S rRNA m(4)C1402 methyltransferase</fullName>
    </alternativeName>
    <alternativeName>
        <fullName evidence="6">rRNA (cytosine-N(4)-)-methyltransferase RsmH</fullName>
    </alternativeName>
</protein>
<keyword evidence="6" id="KW-0963">Cytoplasm</keyword>
<dbReference type="EC" id="2.1.1.199" evidence="6"/>
<dbReference type="GO" id="GO:0005737">
    <property type="term" value="C:cytoplasm"/>
    <property type="evidence" value="ECO:0007669"/>
    <property type="project" value="UniProtKB-SubCell"/>
</dbReference>
<dbReference type="Gene3D" id="3.40.50.150">
    <property type="entry name" value="Vaccinia Virus protein VP39"/>
    <property type="match status" value="1"/>
</dbReference>
<dbReference type="NCBIfam" id="TIGR00006">
    <property type="entry name" value="16S rRNA (cytosine(1402)-N(4))-methyltransferase RsmH"/>
    <property type="match status" value="1"/>
</dbReference>
<organism evidence="7">
    <name type="scientific">Candidatus Nanosynbacter sp. TM7-074</name>
    <dbReference type="NCBI Taxonomy" id="3158573"/>
    <lineage>
        <taxon>Bacteria</taxon>
        <taxon>Candidatus Saccharimonadota</taxon>
        <taxon>Candidatus Saccharimonadia</taxon>
        <taxon>Candidatus Nanosynbacterales</taxon>
        <taxon>Candidatus Nanosynbacteraceae</taxon>
        <taxon>Candidatus Nanosynbacter</taxon>
    </lineage>
</organism>
<dbReference type="EMBL" id="CP158487">
    <property type="protein sequence ID" value="XDN89311.1"/>
    <property type="molecule type" value="Genomic_DNA"/>
</dbReference>
<dbReference type="InterPro" id="IPR002903">
    <property type="entry name" value="RsmH"/>
</dbReference>
<dbReference type="PANTHER" id="PTHR11265">
    <property type="entry name" value="S-ADENOSYL-METHYLTRANSFERASE MRAW"/>
    <property type="match status" value="1"/>
</dbReference>
<comment type="similarity">
    <text evidence="1 6">Belongs to the methyltransferase superfamily. RsmH family.</text>
</comment>
<comment type="catalytic activity">
    <reaction evidence="6">
        <text>cytidine(1402) in 16S rRNA + S-adenosyl-L-methionine = N(4)-methylcytidine(1402) in 16S rRNA + S-adenosyl-L-homocysteine + H(+)</text>
        <dbReference type="Rhea" id="RHEA:42928"/>
        <dbReference type="Rhea" id="RHEA-COMP:10286"/>
        <dbReference type="Rhea" id="RHEA-COMP:10287"/>
        <dbReference type="ChEBI" id="CHEBI:15378"/>
        <dbReference type="ChEBI" id="CHEBI:57856"/>
        <dbReference type="ChEBI" id="CHEBI:59789"/>
        <dbReference type="ChEBI" id="CHEBI:74506"/>
        <dbReference type="ChEBI" id="CHEBI:82748"/>
        <dbReference type="EC" id="2.1.1.199"/>
    </reaction>
</comment>
<keyword evidence="3 6" id="KW-0489">Methyltransferase</keyword>
<dbReference type="InterPro" id="IPR029063">
    <property type="entry name" value="SAM-dependent_MTases_sf"/>
</dbReference>
<dbReference type="RefSeq" id="WP_369000571.1">
    <property type="nucleotide sequence ID" value="NZ_CP158487.1"/>
</dbReference>
<evidence type="ECO:0000256" key="4">
    <source>
        <dbReference type="ARBA" id="ARBA00022679"/>
    </source>
</evidence>
<comment type="subcellular location">
    <subcellularLocation>
        <location evidence="6">Cytoplasm</location>
    </subcellularLocation>
</comment>
<dbReference type="InterPro" id="IPR023397">
    <property type="entry name" value="SAM-dep_MeTrfase_MraW_recog"/>
</dbReference>
<dbReference type="SUPFAM" id="SSF53335">
    <property type="entry name" value="S-adenosyl-L-methionine-dependent methyltransferases"/>
    <property type="match status" value="1"/>
</dbReference>
<name>A0AB39J986_9BACT</name>
<evidence type="ECO:0000256" key="6">
    <source>
        <dbReference type="HAMAP-Rule" id="MF_01007"/>
    </source>
</evidence>
<sequence length="306" mass="34385">MMSIKEHPPQSEEPQTGEPIHVPVLLEVTLDRLQPARGESYLDLTAGYGGHARAFLRRTDNYLDSVLVDRDENAIKTLGDLAEKGATLIHKDFVSAAQDLVKQGRTFDVILADLGVSSPQLDRAERGFSFRFDGPLDMRMDNRMETTAADIVNSYSVDELTRLITRYGEENLGRARRIAQAIVSARPIQGTTELADLIKQTVGRGGMKHHPATRTFQALRIEVNRELRLIEELLPLLPRLLNKGGRVGIISFHSLEDRLIKRYFSEQATAGYEAELIVREKKPVSGTEDVHNPRSRSAKFRYAVKK</sequence>
<accession>A0AB39J986</accession>
<feature type="binding site" evidence="6">
    <location>
        <position position="113"/>
    </location>
    <ligand>
        <name>S-adenosyl-L-methionine</name>
        <dbReference type="ChEBI" id="CHEBI:59789"/>
    </ligand>
</feature>
<evidence type="ECO:0000256" key="3">
    <source>
        <dbReference type="ARBA" id="ARBA00022603"/>
    </source>
</evidence>